<dbReference type="PATRIC" id="fig|1045004.4.peg.1351"/>
<dbReference type="PANTHER" id="PTHR42913">
    <property type="entry name" value="APOPTOSIS-INDUCING FACTOR 1"/>
    <property type="match status" value="1"/>
</dbReference>
<dbReference type="eggNOG" id="COG1252">
    <property type="taxonomic scope" value="Bacteria"/>
</dbReference>
<dbReference type="AlphaFoldDB" id="G9WFT6"/>
<dbReference type="Gene3D" id="3.50.50.100">
    <property type="match status" value="1"/>
</dbReference>
<dbReference type="Pfam" id="PF07992">
    <property type="entry name" value="Pyr_redox_2"/>
    <property type="match status" value="1"/>
</dbReference>
<dbReference type="HOGENOM" id="CLU_021377_6_0_9"/>
<evidence type="ECO:0000256" key="3">
    <source>
        <dbReference type="ARBA" id="ARBA00022630"/>
    </source>
</evidence>
<evidence type="ECO:0000256" key="2">
    <source>
        <dbReference type="ARBA" id="ARBA00005272"/>
    </source>
</evidence>
<proteinExistence type="inferred from homology"/>
<evidence type="ECO:0000256" key="1">
    <source>
        <dbReference type="ARBA" id="ARBA00001974"/>
    </source>
</evidence>
<feature type="transmembrane region" description="Helical" evidence="6">
    <location>
        <begin position="472"/>
        <end position="494"/>
    </location>
</feature>
<organism evidence="8 9">
    <name type="scientific">Oenococcus kitaharae DSM 17330</name>
    <dbReference type="NCBI Taxonomy" id="1045004"/>
    <lineage>
        <taxon>Bacteria</taxon>
        <taxon>Bacillati</taxon>
        <taxon>Bacillota</taxon>
        <taxon>Bacilli</taxon>
        <taxon>Lactobacillales</taxon>
        <taxon>Lactobacillaceae</taxon>
        <taxon>Oenococcus</taxon>
    </lineage>
</organism>
<dbReference type="RefSeq" id="WP_007746381.1">
    <property type="nucleotide sequence ID" value="NZ_CM001398.1"/>
</dbReference>
<evidence type="ECO:0000313" key="8">
    <source>
        <dbReference type="EMBL" id="EHN59459.1"/>
    </source>
</evidence>
<dbReference type="GO" id="GO:0019646">
    <property type="term" value="P:aerobic electron transport chain"/>
    <property type="evidence" value="ECO:0007669"/>
    <property type="project" value="TreeGrafter"/>
</dbReference>
<keyword evidence="6" id="KW-0472">Membrane</keyword>
<dbReference type="GO" id="GO:0003955">
    <property type="term" value="F:NAD(P)H dehydrogenase (quinone) activity"/>
    <property type="evidence" value="ECO:0007669"/>
    <property type="project" value="TreeGrafter"/>
</dbReference>
<dbReference type="PANTHER" id="PTHR42913:SF3">
    <property type="entry name" value="64 KDA MITOCHONDRIAL NADH DEHYDROGENASE (EUROFUNG)"/>
    <property type="match status" value="1"/>
</dbReference>
<dbReference type="SUPFAM" id="SSF51905">
    <property type="entry name" value="FAD/NAD(P)-binding domain"/>
    <property type="match status" value="2"/>
</dbReference>
<feature type="transmembrane region" description="Helical" evidence="6">
    <location>
        <begin position="388"/>
        <end position="405"/>
    </location>
</feature>
<sequence length="567" mass="63135">MANKKIVIVGTGFAAVYAAKKLARHFKKHSGIDLIIISQSSDLASFATLRGIATDRLLVGKSGYDLQNIFHAGKNVQIVTDQLLSVDFANKKIITSNGPFSYDFLILSADDASEKEPVPGISQAAFRLTNTDQALSLRNNVQTSIHLGAVATDLEKRRSLLSISVIGAGYKGLQIMADLINWRDRLALENRIDPTEIQLSLIDKQKDPLDRFPEKLKQKINAYLKDNQVRLLSNAEVVSAGPGYVDLFDGKKLFASTVIWSADDPNNWLNGIFGLQSSNAGHISIKPTGQSLADPAIYVIGSHISINDQGDNQEPLSLAGDDIAIKQSVKTVAKNVASAIKHKDKLQLMKDKSVQQTLSLKKKLTIATTKSGKQISGLHARWIQKRNVLAFFLHIGSFYYQWQWLTKKAVNRNILQGTRRTVWGLAARLFLALIWLVAGLSLVAQTQPALADHLPTFVLGDFLLRTNFDSGLHAVVTILIFTISVSLFLGFFTWLSALFSILLLVFLVLNHAFIWSYIWVFPMTLAIMNGSGRILGLDKYWLPWLGKTYYRLRYGRPKLLYRDENIK</sequence>
<feature type="transmembrane region" description="Helical" evidence="6">
    <location>
        <begin position="501"/>
        <end position="520"/>
    </location>
</feature>
<evidence type="ECO:0000313" key="9">
    <source>
        <dbReference type="Proteomes" id="UP000004959"/>
    </source>
</evidence>
<feature type="transmembrane region" description="Helical" evidence="6">
    <location>
        <begin position="425"/>
        <end position="444"/>
    </location>
</feature>
<name>G9WFT6_9LACO</name>
<dbReference type="InterPro" id="IPR023753">
    <property type="entry name" value="FAD/NAD-binding_dom"/>
</dbReference>
<gene>
    <name evidence="8" type="ORF">OKIT_1376</name>
</gene>
<feature type="domain" description="FAD/NAD(P)-binding" evidence="7">
    <location>
        <begin position="5"/>
        <end position="304"/>
    </location>
</feature>
<evidence type="ECO:0000259" key="7">
    <source>
        <dbReference type="Pfam" id="PF07992"/>
    </source>
</evidence>
<evidence type="ECO:0000256" key="5">
    <source>
        <dbReference type="ARBA" id="ARBA00023002"/>
    </source>
</evidence>
<comment type="caution">
    <text evidence="8">The sequence shown here is derived from an EMBL/GenBank/DDBJ whole genome shotgun (WGS) entry which is preliminary data.</text>
</comment>
<evidence type="ECO:0000256" key="6">
    <source>
        <dbReference type="SAM" id="Phobius"/>
    </source>
</evidence>
<comment type="similarity">
    <text evidence="2">Belongs to the NADH dehydrogenase family.</text>
</comment>
<keyword evidence="4" id="KW-0274">FAD</keyword>
<keyword evidence="6" id="KW-1133">Transmembrane helix</keyword>
<accession>G9WFT6</accession>
<comment type="cofactor">
    <cofactor evidence="1">
        <name>FAD</name>
        <dbReference type="ChEBI" id="CHEBI:57692"/>
    </cofactor>
</comment>
<keyword evidence="6" id="KW-0812">Transmembrane</keyword>
<dbReference type="InterPro" id="IPR036188">
    <property type="entry name" value="FAD/NAD-bd_sf"/>
</dbReference>
<keyword evidence="5" id="KW-0560">Oxidoreductase</keyword>
<dbReference type="Proteomes" id="UP000004959">
    <property type="component" value="Chromosome"/>
</dbReference>
<keyword evidence="9" id="KW-1185">Reference proteome</keyword>
<dbReference type="InterPro" id="IPR051169">
    <property type="entry name" value="NADH-Q_oxidoreductase"/>
</dbReference>
<protein>
    <submittedName>
        <fullName evidence="8">NADH dehydrogenase in cluster with putative pheromone</fullName>
    </submittedName>
</protein>
<evidence type="ECO:0000256" key="4">
    <source>
        <dbReference type="ARBA" id="ARBA00022827"/>
    </source>
</evidence>
<dbReference type="STRING" id="336988.NT96_00525"/>
<reference evidence="8 9" key="1">
    <citation type="journal article" date="2012" name="PLoS ONE">
        <title>Functional divergence in the genus oenococcus as predicted by genome sequencing of the newly-described species, Oenococcus kitaharae.</title>
        <authorList>
            <person name="Borneman A.R."/>
            <person name="McCarthy J.M."/>
            <person name="Chambers P.J."/>
            <person name="Bartowsky E.J."/>
        </authorList>
    </citation>
    <scope>NUCLEOTIDE SEQUENCE [LARGE SCALE GENOMIC DNA]</scope>
    <source>
        <strain evidence="9">DSM17330</strain>
    </source>
</reference>
<keyword evidence="3" id="KW-0285">Flavoprotein</keyword>
<dbReference type="EMBL" id="AFVZ01000001">
    <property type="protein sequence ID" value="EHN59459.1"/>
    <property type="molecule type" value="Genomic_DNA"/>
</dbReference>